<comment type="similarity">
    <text evidence="2">Belongs to the nitroreductase family.</text>
</comment>
<evidence type="ECO:0000256" key="4">
    <source>
        <dbReference type="ARBA" id="ARBA00022643"/>
    </source>
</evidence>
<dbReference type="Proteomes" id="UP000641454">
    <property type="component" value="Unassembled WGS sequence"/>
</dbReference>
<dbReference type="Pfam" id="PF00881">
    <property type="entry name" value="Nitroreductase"/>
    <property type="match status" value="1"/>
</dbReference>
<evidence type="ECO:0000256" key="2">
    <source>
        <dbReference type="ARBA" id="ARBA00007118"/>
    </source>
</evidence>
<dbReference type="RefSeq" id="WP_187019719.1">
    <property type="nucleotide sequence ID" value="NZ_JACRUK010000035.1"/>
</dbReference>
<evidence type="ECO:0000256" key="6">
    <source>
        <dbReference type="ARBA" id="ARBA00023002"/>
    </source>
</evidence>
<evidence type="ECO:0000313" key="8">
    <source>
        <dbReference type="EMBL" id="MBC5845291.1"/>
    </source>
</evidence>
<dbReference type="GO" id="GO:0016491">
    <property type="term" value="F:oxidoreductase activity"/>
    <property type="evidence" value="ECO:0007669"/>
    <property type="project" value="UniProtKB-KW"/>
</dbReference>
<dbReference type="InterPro" id="IPR033878">
    <property type="entry name" value="NfsB-like"/>
</dbReference>
<comment type="cofactor">
    <cofactor evidence="1">
        <name>FMN</name>
        <dbReference type="ChEBI" id="CHEBI:58210"/>
    </cofactor>
</comment>
<dbReference type="InterPro" id="IPR000415">
    <property type="entry name" value="Nitroreductase-like"/>
</dbReference>
<sequence>MLYFCSVLDHQNWRYATKKYDNSKKVSTEDLAFLKEAVRLSASSYGLQLYKVLIIESDEVKAKLVAASYGQTQVADASHIFVFASQTNVGNTEIDAYLKNASETRKLPIEALAGYGDFMKGTINPMPEDAKSIWTAKQTYIAMANLLSAAAELNIDATPMEGFNAAQFNEILGLDKLNLNATVIVPVGYRHAEDDTQHYIKVRKSNEDLFITI</sequence>
<evidence type="ECO:0000313" key="9">
    <source>
        <dbReference type="Proteomes" id="UP000641454"/>
    </source>
</evidence>
<feature type="domain" description="Nitroreductase" evidence="7">
    <location>
        <begin position="13"/>
        <end position="189"/>
    </location>
</feature>
<name>A0A923SG35_9FLAO</name>
<keyword evidence="6" id="KW-0560">Oxidoreductase</keyword>
<accession>A0A923SG35</accession>
<evidence type="ECO:0000259" key="7">
    <source>
        <dbReference type="Pfam" id="PF00881"/>
    </source>
</evidence>
<reference evidence="8 9" key="1">
    <citation type="submission" date="2020-08" db="EMBL/GenBank/DDBJ databases">
        <title>Description of novel Flavobacterium F-392 isolate.</title>
        <authorList>
            <person name="Saticioglu I.B."/>
            <person name="Duman M."/>
            <person name="Altun S."/>
        </authorList>
    </citation>
    <scope>NUCLEOTIDE SEQUENCE [LARGE SCALE GENOMIC DNA]</scope>
    <source>
        <strain evidence="8 9">F-392</strain>
    </source>
</reference>
<evidence type="ECO:0000256" key="5">
    <source>
        <dbReference type="ARBA" id="ARBA00022857"/>
    </source>
</evidence>
<dbReference type="CDD" id="cd02149">
    <property type="entry name" value="NfsB-like"/>
    <property type="match status" value="1"/>
</dbReference>
<organism evidence="8 9">
    <name type="scientific">Flavobacterium muglaense</name>
    <dbReference type="NCBI Taxonomy" id="2764716"/>
    <lineage>
        <taxon>Bacteria</taxon>
        <taxon>Pseudomonadati</taxon>
        <taxon>Bacteroidota</taxon>
        <taxon>Flavobacteriia</taxon>
        <taxon>Flavobacteriales</taxon>
        <taxon>Flavobacteriaceae</taxon>
        <taxon>Flavobacterium</taxon>
    </lineage>
</organism>
<keyword evidence="5" id="KW-0521">NADP</keyword>
<proteinExistence type="inferred from homology"/>
<protein>
    <submittedName>
        <fullName evidence="8">NAD(P)H-dependent oxidoreductase</fullName>
    </submittedName>
</protein>
<keyword evidence="4" id="KW-0288">FMN</keyword>
<keyword evidence="3" id="KW-0285">Flavoprotein</keyword>
<dbReference type="SUPFAM" id="SSF55469">
    <property type="entry name" value="FMN-dependent nitroreductase-like"/>
    <property type="match status" value="1"/>
</dbReference>
<dbReference type="PANTHER" id="PTHR43673">
    <property type="entry name" value="NAD(P)H NITROREDUCTASE YDGI-RELATED"/>
    <property type="match status" value="1"/>
</dbReference>
<dbReference type="InterPro" id="IPR029479">
    <property type="entry name" value="Nitroreductase"/>
</dbReference>
<gene>
    <name evidence="8" type="ORF">H8R25_12695</name>
</gene>
<dbReference type="Gene3D" id="3.40.109.10">
    <property type="entry name" value="NADH Oxidase"/>
    <property type="match status" value="1"/>
</dbReference>
<evidence type="ECO:0000256" key="3">
    <source>
        <dbReference type="ARBA" id="ARBA00022630"/>
    </source>
</evidence>
<evidence type="ECO:0000256" key="1">
    <source>
        <dbReference type="ARBA" id="ARBA00001917"/>
    </source>
</evidence>
<keyword evidence="9" id="KW-1185">Reference proteome</keyword>
<dbReference type="PANTHER" id="PTHR43673:SF2">
    <property type="entry name" value="NITROREDUCTASE"/>
    <property type="match status" value="1"/>
</dbReference>
<comment type="caution">
    <text evidence="8">The sequence shown here is derived from an EMBL/GenBank/DDBJ whole genome shotgun (WGS) entry which is preliminary data.</text>
</comment>
<dbReference type="AlphaFoldDB" id="A0A923SG35"/>
<dbReference type="EMBL" id="JACRUL010000034">
    <property type="protein sequence ID" value="MBC5845291.1"/>
    <property type="molecule type" value="Genomic_DNA"/>
</dbReference>